<dbReference type="EMBL" id="CP138897">
    <property type="protein sequence ID" value="WPK25754.1"/>
    <property type="molecule type" value="Genomic_DNA"/>
</dbReference>
<dbReference type="KEGG" id="asau:88174145"/>
<sequence>MSSSSFFKARQFGNESVLKRSFLADSTMDSISLHQPASSGHLSSELTKTDKYCVSRLPALPPVLSHDRMEDSSSLLNGYADGKTEFALVVSEKSIDVWPYNSSDDVPISFEFPLGESSQDALQLAILTRSSPGTSLDPGLVIINSISGHVRFYESVQHAPALGMINSKSIETTINILAGLGEYITLAENVEPAGIVVATSWKRVVLVLLRDHKGAPKLSSLELTRPSTSSRLFSGWLGLSDDELTDDIVSIKSGVISALGTTQEIIVQDAAGTFKKYLYQASSTGTPIINHKKTLLHRLATFLESNIDGLIPGAVLNVKFLDLWPAFSSGSQFDKRDLYIALVCIQSSLRGSQEERLILLTMKINESGVMIIASHLLPEVHTTNNLSLVSKPKLFIPKPGKSAFVVIGNAVVLCDLASETAKSGDFAYYKPKWEDTIKFKPSVQVIGCGYEDKVKDDENSALLFITSDFGVVRIERFTPSDEDCESQNEDPTNPVSLLKSHIQQAVYFDGSSFVDFNVGPDFSDEVVIEAVNSVVSEIMSNSSPYLPAFLSSTRDTFALRLKLLRSLLEFVKSNFVRSWIAVYPSIVDTLEKIECALNLWNLIDMDDREANQLKKNLKAIISNKHSSSINSKSDVLRSYFSHNVSDILDILTRLIEDSLSHSQSIKTSLKILLITLHDAVYCNELAYIVPNDQIPARKLWVFDSSLIVRAEELISLAYCSSDDNLVQTSSGREEFVKFIATLYYLISSAIVFMKSTDDDQLQEYTTWFENRRKVWITSLLEYGLLREALVIAETYKDFSSISQVLEKERELSSPEYILDKIAIYMAEYGYEFACKLFEFDIELDKIQRLLSEYAQYEEFLTRFFEEFPYQTAAFSWIHYIKAKSFEEASNVLISMNANKNFDQQHNREFSFSMAKLAAIAAETEDSKMVDSYALEELVIEAENNLVGIRIQNKLFNHISLFVHNKTPMVTKQYFLDNFANTKIPRSQIESEILPFFNSFIEERQLTKGDLTILLSIVNPISQLNNVFADALTVAALISNDSEFRKAAGKVWSKLLTKTDDWSVVTATGDNTDEVNKIKIKETILYHTLKEVKFNKDIIGVLESVVNGSIPDDSSDETDRYWAEQVHNLGQRIDLKKWISIIQAET</sequence>
<dbReference type="Pfam" id="PF08801">
    <property type="entry name" value="Nucleoporin_N"/>
    <property type="match status" value="1"/>
</dbReference>
<dbReference type="Proteomes" id="UP001338582">
    <property type="component" value="Chromosome 4"/>
</dbReference>
<evidence type="ECO:0000256" key="4">
    <source>
        <dbReference type="ARBA" id="ARBA00023242"/>
    </source>
</evidence>
<proteinExistence type="inferred from homology"/>
<comment type="similarity">
    <text evidence="2">Belongs to the nucleoporin Nup133 family.</text>
</comment>
<evidence type="ECO:0000259" key="5">
    <source>
        <dbReference type="Pfam" id="PF08801"/>
    </source>
</evidence>
<gene>
    <name evidence="6" type="ORF">PUMCH_003081</name>
</gene>
<dbReference type="PANTHER" id="PTHR13405">
    <property type="entry name" value="NUCLEAR PORE COMPLEX PROTEIN NUP133"/>
    <property type="match status" value="1"/>
</dbReference>
<dbReference type="GO" id="GO:0000972">
    <property type="term" value="P:transcription-dependent tethering of RNA polymerase II gene DNA at nuclear periphery"/>
    <property type="evidence" value="ECO:0007669"/>
    <property type="project" value="TreeGrafter"/>
</dbReference>
<dbReference type="Gene3D" id="1.20.58.1380">
    <property type="match status" value="1"/>
</dbReference>
<keyword evidence="3" id="KW-0813">Transport</keyword>
<evidence type="ECO:0000256" key="1">
    <source>
        <dbReference type="ARBA" id="ARBA00004123"/>
    </source>
</evidence>
<evidence type="ECO:0000313" key="7">
    <source>
        <dbReference type="Proteomes" id="UP001338582"/>
    </source>
</evidence>
<dbReference type="InterPro" id="IPR015943">
    <property type="entry name" value="WD40/YVTN_repeat-like_dom_sf"/>
</dbReference>
<evidence type="ECO:0000256" key="2">
    <source>
        <dbReference type="ARBA" id="ARBA00005569"/>
    </source>
</evidence>
<organism evidence="6 7">
    <name type="scientific">Australozyma saopauloensis</name>
    <dbReference type="NCBI Taxonomy" id="291208"/>
    <lineage>
        <taxon>Eukaryota</taxon>
        <taxon>Fungi</taxon>
        <taxon>Dikarya</taxon>
        <taxon>Ascomycota</taxon>
        <taxon>Saccharomycotina</taxon>
        <taxon>Pichiomycetes</taxon>
        <taxon>Metschnikowiaceae</taxon>
        <taxon>Australozyma</taxon>
    </lineage>
</organism>
<feature type="domain" description="Nucleoporin Nup133/Nup155-like N-terminal" evidence="5">
    <location>
        <begin position="47"/>
        <end position="473"/>
    </location>
</feature>
<dbReference type="GO" id="GO:0031080">
    <property type="term" value="C:nuclear pore outer ring"/>
    <property type="evidence" value="ECO:0007669"/>
    <property type="project" value="TreeGrafter"/>
</dbReference>
<protein>
    <recommendedName>
        <fullName evidence="5">Nucleoporin Nup133/Nup155-like N-terminal domain-containing protein</fullName>
    </recommendedName>
</protein>
<dbReference type="SUPFAM" id="SSF117289">
    <property type="entry name" value="Nucleoporin domain"/>
    <property type="match status" value="1"/>
</dbReference>
<keyword evidence="7" id="KW-1185">Reference proteome</keyword>
<dbReference type="PANTHER" id="PTHR13405:SF11">
    <property type="entry name" value="NUCLEAR PORE COMPLEX PROTEIN NUP133"/>
    <property type="match status" value="1"/>
</dbReference>
<dbReference type="InterPro" id="IPR014908">
    <property type="entry name" value="Nucleoporin_Nup133/Nup155_N"/>
</dbReference>
<dbReference type="AlphaFoldDB" id="A0AAX4HB32"/>
<dbReference type="GeneID" id="88174145"/>
<comment type="subcellular location">
    <subcellularLocation>
        <location evidence="1">Nucleus</location>
    </subcellularLocation>
</comment>
<reference evidence="6 7" key="1">
    <citation type="submission" date="2023-10" db="EMBL/GenBank/DDBJ databases">
        <title>Draft Genome Sequence of Candida saopaulonensis from a very Premature Infant with Sepsis.</title>
        <authorList>
            <person name="Ning Y."/>
            <person name="Dai R."/>
            <person name="Xiao M."/>
            <person name="Xu Y."/>
            <person name="Yan Q."/>
            <person name="Zhang L."/>
        </authorList>
    </citation>
    <scope>NUCLEOTIDE SEQUENCE [LARGE SCALE GENOMIC DNA]</scope>
    <source>
        <strain evidence="6 7">19XY460</strain>
    </source>
</reference>
<evidence type="ECO:0000256" key="3">
    <source>
        <dbReference type="ARBA" id="ARBA00022448"/>
    </source>
</evidence>
<name>A0AAX4HB32_9ASCO</name>
<keyword evidence="4" id="KW-0539">Nucleus</keyword>
<dbReference type="Gene3D" id="2.130.10.10">
    <property type="entry name" value="YVTN repeat-like/Quinoprotein amine dehydrogenase"/>
    <property type="match status" value="1"/>
</dbReference>
<dbReference type="GO" id="GO:0006606">
    <property type="term" value="P:protein import into nucleus"/>
    <property type="evidence" value="ECO:0007669"/>
    <property type="project" value="TreeGrafter"/>
</dbReference>
<accession>A0AAX4HB32</accession>
<dbReference type="RefSeq" id="XP_062878136.1">
    <property type="nucleotide sequence ID" value="XM_063022066.1"/>
</dbReference>
<dbReference type="InterPro" id="IPR037624">
    <property type="entry name" value="Nup133-like"/>
</dbReference>
<dbReference type="GO" id="GO:0016973">
    <property type="term" value="P:poly(A)+ mRNA export from nucleus"/>
    <property type="evidence" value="ECO:0007669"/>
    <property type="project" value="TreeGrafter"/>
</dbReference>
<evidence type="ECO:0000313" key="6">
    <source>
        <dbReference type="EMBL" id="WPK25754.1"/>
    </source>
</evidence>
<dbReference type="GO" id="GO:0017056">
    <property type="term" value="F:structural constituent of nuclear pore"/>
    <property type="evidence" value="ECO:0007669"/>
    <property type="project" value="InterPro"/>
</dbReference>